<keyword evidence="5 6" id="KW-0472">Membrane</keyword>
<sequence>MLVAIPVAMLAGLVSFASPCVLPLLPGYLSYASGLGASEIAEGTGSKRLLIGGTLGFILGFSIVFVLTGALLGGVGAVLISNMRIITVILGIVIIALGAAFAGWLPMPSGWRPNLAPRMGALASPLLGMVFGLSFTPCIGPALSVVLTLAINEGSATRGGILAFAYALGIGIPLLAFAMAFTALAPKLDWLRRHQRLIQRIGGVVMILVGVAMVTGLWDRLMDVLRQWAATFGTIL</sequence>
<comment type="subcellular location">
    <subcellularLocation>
        <location evidence="1">Membrane</location>
        <topology evidence="1">Multi-pass membrane protein</topology>
    </subcellularLocation>
</comment>
<dbReference type="GO" id="GO:0016020">
    <property type="term" value="C:membrane"/>
    <property type="evidence" value="ECO:0007669"/>
    <property type="project" value="UniProtKB-SubCell"/>
</dbReference>
<name>A0A1Q2D246_9ACTN</name>
<feature type="domain" description="Cytochrome C biogenesis protein transmembrane" evidence="7">
    <location>
        <begin position="2"/>
        <end position="215"/>
    </location>
</feature>
<feature type="transmembrane region" description="Helical" evidence="6">
    <location>
        <begin position="197"/>
        <end position="218"/>
    </location>
</feature>
<dbReference type="PANTHER" id="PTHR31272">
    <property type="entry name" value="CYTOCHROME C-TYPE BIOGENESIS PROTEIN HI_1454-RELATED"/>
    <property type="match status" value="1"/>
</dbReference>
<feature type="transmembrane region" description="Helical" evidence="6">
    <location>
        <begin position="163"/>
        <end position="185"/>
    </location>
</feature>
<evidence type="ECO:0000256" key="6">
    <source>
        <dbReference type="SAM" id="Phobius"/>
    </source>
</evidence>
<dbReference type="EMBL" id="CP019607">
    <property type="protein sequence ID" value="AQP52462.1"/>
    <property type="molecule type" value="Genomic_DNA"/>
</dbReference>
<evidence type="ECO:0000256" key="1">
    <source>
        <dbReference type="ARBA" id="ARBA00004141"/>
    </source>
</evidence>
<evidence type="ECO:0000256" key="4">
    <source>
        <dbReference type="ARBA" id="ARBA00022989"/>
    </source>
</evidence>
<dbReference type="STRING" id="399497.BW733_04580"/>
<dbReference type="AlphaFoldDB" id="A0A1Q2D246"/>
<dbReference type="PANTHER" id="PTHR31272:SF4">
    <property type="entry name" value="CYTOCHROME C-TYPE BIOGENESIS PROTEIN HI_1454-RELATED"/>
    <property type="match status" value="1"/>
</dbReference>
<keyword evidence="3 6" id="KW-0812">Transmembrane</keyword>
<evidence type="ECO:0000256" key="5">
    <source>
        <dbReference type="ARBA" id="ARBA00023136"/>
    </source>
</evidence>
<gene>
    <name evidence="8" type="ORF">BW733_04580</name>
</gene>
<evidence type="ECO:0000256" key="2">
    <source>
        <dbReference type="ARBA" id="ARBA00006143"/>
    </source>
</evidence>
<accession>A0A1Q2D246</accession>
<dbReference type="RefSeq" id="WP_077352705.1">
    <property type="nucleotide sequence ID" value="NZ_CP019607.1"/>
</dbReference>
<evidence type="ECO:0000313" key="9">
    <source>
        <dbReference type="Proteomes" id="UP000188235"/>
    </source>
</evidence>
<feature type="transmembrane region" description="Helical" evidence="6">
    <location>
        <begin position="126"/>
        <end position="151"/>
    </location>
</feature>
<feature type="transmembrane region" description="Helical" evidence="6">
    <location>
        <begin position="85"/>
        <end position="106"/>
    </location>
</feature>
<keyword evidence="4 6" id="KW-1133">Transmembrane helix</keyword>
<dbReference type="Proteomes" id="UP000188235">
    <property type="component" value="Chromosome"/>
</dbReference>
<evidence type="ECO:0000313" key="8">
    <source>
        <dbReference type="EMBL" id="AQP52462.1"/>
    </source>
</evidence>
<dbReference type="OrthoDB" id="9803065at2"/>
<comment type="similarity">
    <text evidence="2">Belongs to the DsbD family.</text>
</comment>
<evidence type="ECO:0000256" key="3">
    <source>
        <dbReference type="ARBA" id="ARBA00022692"/>
    </source>
</evidence>
<keyword evidence="9" id="KW-1185">Reference proteome</keyword>
<evidence type="ECO:0000259" key="7">
    <source>
        <dbReference type="Pfam" id="PF02683"/>
    </source>
</evidence>
<protein>
    <submittedName>
        <fullName evidence="8">Cytochrome C biogenesis protein ResC</fullName>
    </submittedName>
</protein>
<dbReference type="InterPro" id="IPR051790">
    <property type="entry name" value="Cytochrome_c-biogenesis_DsbD"/>
</dbReference>
<feature type="transmembrane region" description="Helical" evidence="6">
    <location>
        <begin position="49"/>
        <end position="73"/>
    </location>
</feature>
<dbReference type="GO" id="GO:0017004">
    <property type="term" value="P:cytochrome complex assembly"/>
    <property type="evidence" value="ECO:0007669"/>
    <property type="project" value="InterPro"/>
</dbReference>
<dbReference type="KEGG" id="tfa:BW733_04580"/>
<proteinExistence type="inferred from homology"/>
<dbReference type="Pfam" id="PF02683">
    <property type="entry name" value="DsbD_TM"/>
    <property type="match status" value="1"/>
</dbReference>
<reference evidence="8 9" key="1">
    <citation type="journal article" date="2008" name="Int. J. Syst. Evol. Microbiol.">
        <title>Tessaracoccus flavescens sp. nov., isolated from marine sediment.</title>
        <authorList>
            <person name="Lee D.W."/>
            <person name="Lee S.D."/>
        </authorList>
    </citation>
    <scope>NUCLEOTIDE SEQUENCE [LARGE SCALE GENOMIC DNA]</scope>
    <source>
        <strain evidence="8 9">SST-39T</strain>
    </source>
</reference>
<dbReference type="InterPro" id="IPR003834">
    <property type="entry name" value="Cyt_c_assmbl_TM_dom"/>
</dbReference>
<organism evidence="8 9">
    <name type="scientific">Tessaracoccus flavescens</name>
    <dbReference type="NCBI Taxonomy" id="399497"/>
    <lineage>
        <taxon>Bacteria</taxon>
        <taxon>Bacillati</taxon>
        <taxon>Actinomycetota</taxon>
        <taxon>Actinomycetes</taxon>
        <taxon>Propionibacteriales</taxon>
        <taxon>Propionibacteriaceae</taxon>
        <taxon>Tessaracoccus</taxon>
    </lineage>
</organism>